<name>A0A172WNI0_STUST</name>
<accession>A0A172WNI0</accession>
<dbReference type="InterPro" id="IPR003615">
    <property type="entry name" value="HNH_nuc"/>
</dbReference>
<feature type="domain" description="HNH nuclease" evidence="1">
    <location>
        <begin position="238"/>
        <end position="287"/>
    </location>
</feature>
<evidence type="ECO:0000313" key="3">
    <source>
        <dbReference type="Proteomes" id="UP000077787"/>
    </source>
</evidence>
<dbReference type="REBASE" id="153464">
    <property type="entry name" value="Pst273MrrP"/>
</dbReference>
<sequence>MCVVGWLTPLSSAEPDDSLIRRLYVLDPEDSAEFSLDELLLAWQHRRETCGSLAAAAELMALYRVAIGEDESYRGASHYLSHPEVLAVFEPLPDHCPPPHSNADIASAIESASEPTPLLSLADVRGLSAAHLMQAWEGRPDTFASLEAAAETLASLRWLSSGNAEKPSFQHFLNHALIQDLEDQLPRELDVAPVAVSAEREIELLTEDRRVVRAQLKVVRTGQRDFRTSLWERYGGACCVTECTIERLVEAAHIVPYRGNQTDGEDNGLLLRVDIHRLFDEYLVAIDPDRLIFVVSKSITDQTYQSLHGIPVFRLSRKPRKIFLEAHYRRFLRSENQRPCQ</sequence>
<protein>
    <recommendedName>
        <fullName evidence="1">HNH nuclease domain-containing protein</fullName>
    </recommendedName>
</protein>
<proteinExistence type="predicted"/>
<dbReference type="EMBL" id="CP015641">
    <property type="protein sequence ID" value="ANF25012.1"/>
    <property type="molecule type" value="Genomic_DNA"/>
</dbReference>
<reference evidence="2 3" key="1">
    <citation type="submission" date="2016-05" db="EMBL/GenBank/DDBJ databases">
        <title>Genome sequence of Pseudomonas stutzeri 273 and identification of the exopolysaccharide biosynthesis locus.</title>
        <authorList>
            <person name="Wu S."/>
            <person name="Sun C."/>
        </authorList>
    </citation>
    <scope>NUCLEOTIDE SEQUENCE [LARGE SCALE GENOMIC DNA]</scope>
    <source>
        <strain evidence="2 3">273</strain>
    </source>
</reference>
<dbReference type="Proteomes" id="UP000077787">
    <property type="component" value="Chromosome"/>
</dbReference>
<evidence type="ECO:0000259" key="1">
    <source>
        <dbReference type="Pfam" id="PF13391"/>
    </source>
</evidence>
<evidence type="ECO:0000313" key="2">
    <source>
        <dbReference type="EMBL" id="ANF25012.1"/>
    </source>
</evidence>
<dbReference type="AlphaFoldDB" id="A0A172WNI0"/>
<dbReference type="Pfam" id="PF13391">
    <property type="entry name" value="HNH_2"/>
    <property type="match status" value="1"/>
</dbReference>
<gene>
    <name evidence="2" type="ORF">PS273GM_07520</name>
</gene>
<organism evidence="2 3">
    <name type="scientific">Stutzerimonas stutzeri</name>
    <name type="common">Pseudomonas stutzeri</name>
    <dbReference type="NCBI Taxonomy" id="316"/>
    <lineage>
        <taxon>Bacteria</taxon>
        <taxon>Pseudomonadati</taxon>
        <taxon>Pseudomonadota</taxon>
        <taxon>Gammaproteobacteria</taxon>
        <taxon>Pseudomonadales</taxon>
        <taxon>Pseudomonadaceae</taxon>
        <taxon>Stutzerimonas</taxon>
    </lineage>
</organism>